<dbReference type="InterPro" id="IPR011051">
    <property type="entry name" value="RmlC_Cupin_sf"/>
</dbReference>
<dbReference type="Gene3D" id="1.10.10.60">
    <property type="entry name" value="Homeodomain-like"/>
    <property type="match status" value="1"/>
</dbReference>
<dbReference type="SMART" id="SM00342">
    <property type="entry name" value="HTH_ARAC"/>
    <property type="match status" value="1"/>
</dbReference>
<keyword evidence="4" id="KW-0804">Transcription</keyword>
<evidence type="ECO:0000259" key="6">
    <source>
        <dbReference type="PROSITE" id="PS01124"/>
    </source>
</evidence>
<dbReference type="KEGG" id="ara:Arad_3565"/>
<dbReference type="SUPFAM" id="SSF51182">
    <property type="entry name" value="RmlC-like cupins"/>
    <property type="match status" value="1"/>
</dbReference>
<dbReference type="PROSITE" id="PS00041">
    <property type="entry name" value="HTH_ARAC_FAMILY_1"/>
    <property type="match status" value="1"/>
</dbReference>
<evidence type="ECO:0000256" key="1">
    <source>
        <dbReference type="ARBA" id="ARBA00022491"/>
    </source>
</evidence>
<sequence length="258" mass="28861">MSEQGIAAREPRIEGDPPRPVSFRTEHYKGGTVFPAKSQPWGELNYALAGVAEFVIEGVRYLSPPHYAIWLPPDTMHGAWNQHDLHYVTVYVERALCADLPAEPSTLSISPLLKAILADFAARDISLPETEDDLRLAQVLVDQIRLAPRRESYLPLSDDPLLEPVLRALQANPGDRHSLAEWARRMGTTERTLSRRCNDDLGISFNEWRQRLRLVKALALIEAGEPVRRIATQLGYGSASAFIAMFRRLTGTSPTRLG</sequence>
<dbReference type="PANTHER" id="PTHR11019">
    <property type="entry name" value="HTH-TYPE TRANSCRIPTIONAL REGULATOR NIMR"/>
    <property type="match status" value="1"/>
</dbReference>
<dbReference type="Pfam" id="PF12833">
    <property type="entry name" value="HTH_18"/>
    <property type="match status" value="1"/>
</dbReference>
<dbReference type="AlphaFoldDB" id="B9J8U9"/>
<keyword evidence="2" id="KW-0805">Transcription regulation</keyword>
<dbReference type="CDD" id="cd06124">
    <property type="entry name" value="cupin_NimR-like_N"/>
    <property type="match status" value="1"/>
</dbReference>
<dbReference type="eggNOG" id="COG2207">
    <property type="taxonomic scope" value="Bacteria"/>
</dbReference>
<dbReference type="GO" id="GO:0043565">
    <property type="term" value="F:sequence-specific DNA binding"/>
    <property type="evidence" value="ECO:0007669"/>
    <property type="project" value="InterPro"/>
</dbReference>
<dbReference type="Gene3D" id="2.60.120.10">
    <property type="entry name" value="Jelly Rolls"/>
    <property type="match status" value="1"/>
</dbReference>
<dbReference type="PANTHER" id="PTHR11019:SF190">
    <property type="entry name" value="ARAC-FAMILY REGULATORY PROTEIN"/>
    <property type="match status" value="1"/>
</dbReference>
<evidence type="ECO:0000256" key="4">
    <source>
        <dbReference type="ARBA" id="ARBA00023163"/>
    </source>
</evidence>
<dbReference type="GeneID" id="86849371"/>
<feature type="region of interest" description="Disordered" evidence="5">
    <location>
        <begin position="1"/>
        <end position="22"/>
    </location>
</feature>
<keyword evidence="1" id="KW-0678">Repressor</keyword>
<feature type="domain" description="HTH araC/xylS-type" evidence="6">
    <location>
        <begin position="163"/>
        <end position="258"/>
    </location>
</feature>
<dbReference type="FunFam" id="1.10.10.60:FF:000132">
    <property type="entry name" value="AraC family transcriptional regulator"/>
    <property type="match status" value="1"/>
</dbReference>
<dbReference type="InterPro" id="IPR014710">
    <property type="entry name" value="RmlC-like_jellyroll"/>
</dbReference>
<dbReference type="InterPro" id="IPR003313">
    <property type="entry name" value="AraC-bd"/>
</dbReference>
<evidence type="ECO:0000256" key="5">
    <source>
        <dbReference type="SAM" id="MobiDB-lite"/>
    </source>
</evidence>
<accession>B9J8U9</accession>
<dbReference type="HOGENOM" id="CLU_000445_87_0_5"/>
<name>B9J8U9_RHIR8</name>
<evidence type="ECO:0000256" key="2">
    <source>
        <dbReference type="ARBA" id="ARBA00023015"/>
    </source>
</evidence>
<proteinExistence type="predicted"/>
<reference evidence="7 8" key="1">
    <citation type="journal article" date="2009" name="J. Bacteriol.">
        <title>Genome sequences of three Agrobacterium biovars help elucidate the evolution of multichromosome genomes in bacteria.</title>
        <authorList>
            <person name="Slater S.C."/>
            <person name="Goldman B.S."/>
            <person name="Goodner B."/>
            <person name="Setubal J.C."/>
            <person name="Farrand S.K."/>
            <person name="Nester E.W."/>
            <person name="Burr T.J."/>
            <person name="Banta L."/>
            <person name="Dickerman A.W."/>
            <person name="Paulsen I."/>
            <person name="Otten L."/>
            <person name="Suen G."/>
            <person name="Welch R."/>
            <person name="Almeida N.F."/>
            <person name="Arnold F."/>
            <person name="Burton O.T."/>
            <person name="Du Z."/>
            <person name="Ewing A."/>
            <person name="Godsy E."/>
            <person name="Heisel S."/>
            <person name="Houmiel K.L."/>
            <person name="Jhaveri J."/>
            <person name="Lu J."/>
            <person name="Miller N.M."/>
            <person name="Norton S."/>
            <person name="Chen Q."/>
            <person name="Phoolcharoen W."/>
            <person name="Ohlin V."/>
            <person name="Ondrusek D."/>
            <person name="Pride N."/>
            <person name="Stricklin S.L."/>
            <person name="Sun J."/>
            <person name="Wheeler C."/>
            <person name="Wilson L."/>
            <person name="Zhu H."/>
            <person name="Wood D.W."/>
        </authorList>
    </citation>
    <scope>NUCLEOTIDE SEQUENCE [LARGE SCALE GENOMIC DNA]</scope>
    <source>
        <strain evidence="8">K84 / ATCC BAA-868</strain>
    </source>
</reference>
<dbReference type="GO" id="GO:0003700">
    <property type="term" value="F:DNA-binding transcription factor activity"/>
    <property type="evidence" value="ECO:0007669"/>
    <property type="project" value="InterPro"/>
</dbReference>
<dbReference type="RefSeq" id="WP_012652168.1">
    <property type="nucleotide sequence ID" value="NC_011985.1"/>
</dbReference>
<evidence type="ECO:0000313" key="7">
    <source>
        <dbReference type="EMBL" id="ACM27487.1"/>
    </source>
</evidence>
<dbReference type="InterPro" id="IPR018060">
    <property type="entry name" value="HTH_AraC"/>
</dbReference>
<evidence type="ECO:0000256" key="3">
    <source>
        <dbReference type="ARBA" id="ARBA00023125"/>
    </source>
</evidence>
<dbReference type="Pfam" id="PF02311">
    <property type="entry name" value="AraC_binding"/>
    <property type="match status" value="1"/>
</dbReference>
<dbReference type="InterPro" id="IPR009057">
    <property type="entry name" value="Homeodomain-like_sf"/>
</dbReference>
<protein>
    <submittedName>
        <fullName evidence="7">Transcriptional regulator protein</fullName>
    </submittedName>
</protein>
<evidence type="ECO:0000313" key="8">
    <source>
        <dbReference type="Proteomes" id="UP000001600"/>
    </source>
</evidence>
<dbReference type="InterPro" id="IPR018062">
    <property type="entry name" value="HTH_AraC-typ_CS"/>
</dbReference>
<organism evidence="7 8">
    <name type="scientific">Rhizobium rhizogenes (strain K84 / ATCC BAA-868)</name>
    <name type="common">Agrobacterium radiobacter</name>
    <dbReference type="NCBI Taxonomy" id="311403"/>
    <lineage>
        <taxon>Bacteria</taxon>
        <taxon>Pseudomonadati</taxon>
        <taxon>Pseudomonadota</taxon>
        <taxon>Alphaproteobacteria</taxon>
        <taxon>Hyphomicrobiales</taxon>
        <taxon>Rhizobiaceae</taxon>
        <taxon>Rhizobium/Agrobacterium group</taxon>
        <taxon>Rhizobium</taxon>
    </lineage>
</organism>
<dbReference type="PROSITE" id="PS01124">
    <property type="entry name" value="HTH_ARAC_FAMILY_2"/>
    <property type="match status" value="1"/>
</dbReference>
<dbReference type="Proteomes" id="UP000001600">
    <property type="component" value="Chromosome 1"/>
</dbReference>
<dbReference type="EMBL" id="CP000628">
    <property type="protein sequence ID" value="ACM27487.1"/>
    <property type="molecule type" value="Genomic_DNA"/>
</dbReference>
<keyword evidence="3" id="KW-0238">DNA-binding</keyword>
<gene>
    <name evidence="7" type="ordered locus">Arad_3565</name>
</gene>
<dbReference type="SUPFAM" id="SSF46689">
    <property type="entry name" value="Homeodomain-like"/>
    <property type="match status" value="1"/>
</dbReference>